<name>A0A9P6KGD5_9FUNG</name>
<sequence>MVRTRARDKVTVPESHTQDTFESPVLLPWDWGSDSLVDLRLSGPTVAAFHLDLFRRLPKLHNLSLDVQIYNKYALSTSKAEAMAKIYSQRTINLEPLDYQEQPTLNQDTSSSWPMNLYFVEDQGAFHS</sequence>
<feature type="non-terminal residue" evidence="1">
    <location>
        <position position="128"/>
    </location>
</feature>
<dbReference type="AlphaFoldDB" id="A0A9P6KGD5"/>
<dbReference type="Proteomes" id="UP000780801">
    <property type="component" value="Unassembled WGS sequence"/>
</dbReference>
<dbReference type="EMBL" id="JAABOA010000556">
    <property type="protein sequence ID" value="KAF9583898.1"/>
    <property type="molecule type" value="Genomic_DNA"/>
</dbReference>
<organism evidence="1 2">
    <name type="scientific">Lunasporangiospora selenospora</name>
    <dbReference type="NCBI Taxonomy" id="979761"/>
    <lineage>
        <taxon>Eukaryota</taxon>
        <taxon>Fungi</taxon>
        <taxon>Fungi incertae sedis</taxon>
        <taxon>Mucoromycota</taxon>
        <taxon>Mortierellomycotina</taxon>
        <taxon>Mortierellomycetes</taxon>
        <taxon>Mortierellales</taxon>
        <taxon>Mortierellaceae</taxon>
        <taxon>Lunasporangiospora</taxon>
    </lineage>
</organism>
<gene>
    <name evidence="1" type="ORF">BGW38_008175</name>
</gene>
<accession>A0A9P6KGD5</accession>
<protein>
    <submittedName>
        <fullName evidence="1">Uncharacterized protein</fullName>
    </submittedName>
</protein>
<reference evidence="1" key="1">
    <citation type="journal article" date="2020" name="Fungal Divers.">
        <title>Resolving the Mortierellaceae phylogeny through synthesis of multi-gene phylogenetics and phylogenomics.</title>
        <authorList>
            <person name="Vandepol N."/>
            <person name="Liber J."/>
            <person name="Desiro A."/>
            <person name="Na H."/>
            <person name="Kennedy M."/>
            <person name="Barry K."/>
            <person name="Grigoriev I.V."/>
            <person name="Miller A.N."/>
            <person name="O'Donnell K."/>
            <person name="Stajich J.E."/>
            <person name="Bonito G."/>
        </authorList>
    </citation>
    <scope>NUCLEOTIDE SEQUENCE</scope>
    <source>
        <strain evidence="1">KOD1015</strain>
    </source>
</reference>
<evidence type="ECO:0000313" key="1">
    <source>
        <dbReference type="EMBL" id="KAF9583898.1"/>
    </source>
</evidence>
<proteinExistence type="predicted"/>
<comment type="caution">
    <text evidence="1">The sequence shown here is derived from an EMBL/GenBank/DDBJ whole genome shotgun (WGS) entry which is preliminary data.</text>
</comment>
<evidence type="ECO:0000313" key="2">
    <source>
        <dbReference type="Proteomes" id="UP000780801"/>
    </source>
</evidence>
<keyword evidence="2" id="KW-1185">Reference proteome</keyword>